<keyword evidence="1" id="KW-1133">Transmembrane helix</keyword>
<evidence type="ECO:0000313" key="3">
    <source>
        <dbReference type="Proteomes" id="UP001519460"/>
    </source>
</evidence>
<evidence type="ECO:0000313" key="2">
    <source>
        <dbReference type="EMBL" id="KAK7489200.1"/>
    </source>
</evidence>
<accession>A0ABD0KQ49</accession>
<dbReference type="EMBL" id="JACVVK020000141">
    <property type="protein sequence ID" value="KAK7489200.1"/>
    <property type="molecule type" value="Genomic_DNA"/>
</dbReference>
<organism evidence="2 3">
    <name type="scientific">Batillaria attramentaria</name>
    <dbReference type="NCBI Taxonomy" id="370345"/>
    <lineage>
        <taxon>Eukaryota</taxon>
        <taxon>Metazoa</taxon>
        <taxon>Spiralia</taxon>
        <taxon>Lophotrochozoa</taxon>
        <taxon>Mollusca</taxon>
        <taxon>Gastropoda</taxon>
        <taxon>Caenogastropoda</taxon>
        <taxon>Sorbeoconcha</taxon>
        <taxon>Cerithioidea</taxon>
        <taxon>Batillariidae</taxon>
        <taxon>Batillaria</taxon>
    </lineage>
</organism>
<protein>
    <submittedName>
        <fullName evidence="2">Uncharacterized protein</fullName>
    </submittedName>
</protein>
<evidence type="ECO:0000256" key="1">
    <source>
        <dbReference type="SAM" id="Phobius"/>
    </source>
</evidence>
<name>A0ABD0KQ49_9CAEN</name>
<dbReference type="AlphaFoldDB" id="A0ABD0KQ49"/>
<keyword evidence="1" id="KW-0472">Membrane</keyword>
<gene>
    <name evidence="2" type="ORF">BaRGS_00019578</name>
</gene>
<proteinExistence type="predicted"/>
<feature type="transmembrane region" description="Helical" evidence="1">
    <location>
        <begin position="20"/>
        <end position="45"/>
    </location>
</feature>
<keyword evidence="1" id="KW-0812">Transmembrane</keyword>
<sequence>MSRDGSGGIGSSDPGGSLTFCHHGGCICLLFFVQYLGVFPVHWLYPLKLQCLPHLYKVVIFIGG</sequence>
<comment type="caution">
    <text evidence="2">The sequence shown here is derived from an EMBL/GenBank/DDBJ whole genome shotgun (WGS) entry which is preliminary data.</text>
</comment>
<feature type="non-terminal residue" evidence="2">
    <location>
        <position position="64"/>
    </location>
</feature>
<dbReference type="Proteomes" id="UP001519460">
    <property type="component" value="Unassembled WGS sequence"/>
</dbReference>
<keyword evidence="3" id="KW-1185">Reference proteome</keyword>
<reference evidence="2 3" key="1">
    <citation type="journal article" date="2023" name="Sci. Data">
        <title>Genome assembly of the Korean intertidal mud-creeper Batillaria attramentaria.</title>
        <authorList>
            <person name="Patra A.K."/>
            <person name="Ho P.T."/>
            <person name="Jun S."/>
            <person name="Lee S.J."/>
            <person name="Kim Y."/>
            <person name="Won Y.J."/>
        </authorList>
    </citation>
    <scope>NUCLEOTIDE SEQUENCE [LARGE SCALE GENOMIC DNA]</scope>
    <source>
        <strain evidence="2">Wonlab-2016</strain>
    </source>
</reference>